<keyword evidence="5" id="KW-1185">Reference proteome</keyword>
<dbReference type="InterPro" id="IPR015797">
    <property type="entry name" value="NUDIX_hydrolase-like_dom_sf"/>
</dbReference>
<dbReference type="EMBL" id="JACRSR010000001">
    <property type="protein sequence ID" value="MBC8530321.1"/>
    <property type="molecule type" value="Genomic_DNA"/>
</dbReference>
<evidence type="ECO:0000313" key="4">
    <source>
        <dbReference type="EMBL" id="MBC8530321.1"/>
    </source>
</evidence>
<dbReference type="CDD" id="cd04693">
    <property type="entry name" value="NUDIX_Hydrolase"/>
    <property type="match status" value="1"/>
</dbReference>
<evidence type="ECO:0000256" key="2">
    <source>
        <dbReference type="ARBA" id="ARBA00022801"/>
    </source>
</evidence>
<dbReference type="InterPro" id="IPR020084">
    <property type="entry name" value="NUDIX_hydrolase_CS"/>
</dbReference>
<dbReference type="Pfam" id="PF13673">
    <property type="entry name" value="Acetyltransf_10"/>
    <property type="match status" value="1"/>
</dbReference>
<reference evidence="4" key="1">
    <citation type="submission" date="2020-08" db="EMBL/GenBank/DDBJ databases">
        <title>Genome public.</title>
        <authorList>
            <person name="Liu C."/>
            <person name="Sun Q."/>
        </authorList>
    </citation>
    <scope>NUCLEOTIDE SEQUENCE</scope>
    <source>
        <strain evidence="4">NSJ-53</strain>
    </source>
</reference>
<comment type="cofactor">
    <cofactor evidence="1">
        <name>Mg(2+)</name>
        <dbReference type="ChEBI" id="CHEBI:18420"/>
    </cofactor>
</comment>
<dbReference type="GO" id="GO:0016787">
    <property type="term" value="F:hydrolase activity"/>
    <property type="evidence" value="ECO:0007669"/>
    <property type="project" value="UniProtKB-KW"/>
</dbReference>
<feature type="domain" description="Nudix hydrolase" evidence="3">
    <location>
        <begin position="28"/>
        <end position="156"/>
    </location>
</feature>
<dbReference type="InterPro" id="IPR000182">
    <property type="entry name" value="GNAT_dom"/>
</dbReference>
<dbReference type="PROSITE" id="PS00893">
    <property type="entry name" value="NUDIX_BOX"/>
    <property type="match status" value="1"/>
</dbReference>
<proteinExistence type="predicted"/>
<evidence type="ECO:0000313" key="5">
    <source>
        <dbReference type="Proteomes" id="UP000623172"/>
    </source>
</evidence>
<comment type="caution">
    <text evidence="4">The sequence shown here is derived from an EMBL/GenBank/DDBJ whole genome shotgun (WGS) entry which is preliminary data.</text>
</comment>
<organism evidence="4 5">
    <name type="scientific">Gehongia tenuis</name>
    <dbReference type="NCBI Taxonomy" id="2763655"/>
    <lineage>
        <taxon>Bacteria</taxon>
        <taxon>Bacillati</taxon>
        <taxon>Bacillota</taxon>
        <taxon>Clostridia</taxon>
        <taxon>Christensenellales</taxon>
        <taxon>Christensenellaceae</taxon>
        <taxon>Gehongia</taxon>
    </lineage>
</organism>
<evidence type="ECO:0000256" key="1">
    <source>
        <dbReference type="ARBA" id="ARBA00001946"/>
    </source>
</evidence>
<dbReference type="PROSITE" id="PS51462">
    <property type="entry name" value="NUDIX"/>
    <property type="match status" value="1"/>
</dbReference>
<protein>
    <submittedName>
        <fullName evidence="4">NUDIX domain-containing protein</fullName>
    </submittedName>
</protein>
<sequence>MEIGDVYDALGQRTGETYVRGGEMPEGGFYYFVEGFVVNSAGKYLIQKRAASRKSAPGIWAATSGRAVTGETLEEAMCREFEEELGLLVQPRDLKWLLTEAYENRFGRMYILRRDLDLKDLVLQEEEVEEVRWAAPEEIRAMAEAGTFYPYRRLEETLKFGDSPLQLAEAGKKEAGILLGVLREAFLVDVITEKNEPTNPAYQTLPVILKQVMGGGYIKILYGAELAGGAYVTREEGRRFRLHTFFLSPKYQDMRLGEQAMERLWLLFPEAREIVCDIPKRSAERTFFPRMGFRPTGGKFEREGTAFLEYRKQL</sequence>
<dbReference type="Gene3D" id="3.90.79.10">
    <property type="entry name" value="Nucleoside Triphosphate Pyrophosphohydrolase"/>
    <property type="match status" value="1"/>
</dbReference>
<dbReference type="SUPFAM" id="SSF55811">
    <property type="entry name" value="Nudix"/>
    <property type="match status" value="1"/>
</dbReference>
<gene>
    <name evidence="4" type="ORF">H8696_00475</name>
</gene>
<dbReference type="PANTHER" id="PTHR43046">
    <property type="entry name" value="GDP-MANNOSE MANNOSYL HYDROLASE"/>
    <property type="match status" value="1"/>
</dbReference>
<dbReference type="AlphaFoldDB" id="A0A926D320"/>
<dbReference type="InterPro" id="IPR016181">
    <property type="entry name" value="Acyl_CoA_acyltransferase"/>
</dbReference>
<dbReference type="Pfam" id="PF00293">
    <property type="entry name" value="NUDIX"/>
    <property type="match status" value="1"/>
</dbReference>
<evidence type="ECO:0000259" key="3">
    <source>
        <dbReference type="PROSITE" id="PS51462"/>
    </source>
</evidence>
<dbReference type="SUPFAM" id="SSF55729">
    <property type="entry name" value="Acyl-CoA N-acyltransferases (Nat)"/>
    <property type="match status" value="1"/>
</dbReference>
<dbReference type="PANTHER" id="PTHR43046:SF14">
    <property type="entry name" value="MUTT_NUDIX FAMILY PROTEIN"/>
    <property type="match status" value="1"/>
</dbReference>
<accession>A0A926D320</accession>
<dbReference type="Proteomes" id="UP000623172">
    <property type="component" value="Unassembled WGS sequence"/>
</dbReference>
<dbReference type="Gene3D" id="3.40.630.30">
    <property type="match status" value="1"/>
</dbReference>
<dbReference type="RefSeq" id="WP_249314218.1">
    <property type="nucleotide sequence ID" value="NZ_JACRSR010000001.1"/>
</dbReference>
<dbReference type="InterPro" id="IPR000086">
    <property type="entry name" value="NUDIX_hydrolase_dom"/>
</dbReference>
<keyword evidence="2" id="KW-0378">Hydrolase</keyword>
<name>A0A926D320_9FIRM</name>